<dbReference type="InterPro" id="IPR011708">
    <property type="entry name" value="DNA_pol3_alpha_NTPase_dom"/>
</dbReference>
<dbReference type="Pfam" id="PF04545">
    <property type="entry name" value="Sigma70_r4"/>
    <property type="match status" value="1"/>
</dbReference>
<evidence type="ECO:0000256" key="1">
    <source>
        <dbReference type="ARBA" id="ARBA00001947"/>
    </source>
</evidence>
<feature type="transmembrane region" description="Helical" evidence="65">
    <location>
        <begin position="6783"/>
        <end position="6806"/>
    </location>
</feature>
<keyword evidence="31 58" id="KW-0251">Elongation factor</keyword>
<evidence type="ECO:0000256" key="33">
    <source>
        <dbReference type="ARBA" id="ARBA00022801"/>
    </source>
</evidence>
<dbReference type="InterPro" id="IPR036397">
    <property type="entry name" value="RNaseH_sf"/>
</dbReference>
<dbReference type="GO" id="GO:0044210">
    <property type="term" value="P:'de novo' CTP biosynthetic process"/>
    <property type="evidence" value="ECO:0007669"/>
    <property type="project" value="UniProtKB-UniRule"/>
</dbReference>
<comment type="catalytic activity">
    <reaction evidence="54 62">
        <text>UTP + L-glutamine + ATP + H2O = CTP + L-glutamate + ADP + phosphate + 2 H(+)</text>
        <dbReference type="Rhea" id="RHEA:26426"/>
        <dbReference type="ChEBI" id="CHEBI:15377"/>
        <dbReference type="ChEBI" id="CHEBI:15378"/>
        <dbReference type="ChEBI" id="CHEBI:29985"/>
        <dbReference type="ChEBI" id="CHEBI:30616"/>
        <dbReference type="ChEBI" id="CHEBI:37563"/>
        <dbReference type="ChEBI" id="CHEBI:43474"/>
        <dbReference type="ChEBI" id="CHEBI:46398"/>
        <dbReference type="ChEBI" id="CHEBI:58359"/>
        <dbReference type="ChEBI" id="CHEBI:456216"/>
        <dbReference type="EC" id="6.3.4.2"/>
    </reaction>
</comment>
<dbReference type="NCBIfam" id="TIGR01852">
    <property type="entry name" value="lipid_A_lpxA"/>
    <property type="match status" value="1"/>
</dbReference>
<dbReference type="InterPro" id="IPR011004">
    <property type="entry name" value="Trimer_LpxA-like_sf"/>
</dbReference>
<comment type="similarity">
    <text evidence="12">Belongs to the UMP kinase family.</text>
</comment>
<dbReference type="InterPro" id="IPR023584">
    <property type="entry name" value="Ribosome_recyc_fac_dom"/>
</dbReference>
<dbReference type="OrthoDB" id="448544at2759"/>
<feature type="region of interest" description="Disordered" evidence="64">
    <location>
        <begin position="6954"/>
        <end position="6983"/>
    </location>
</feature>
<evidence type="ECO:0000256" key="16">
    <source>
        <dbReference type="ARBA" id="ARBA00010499"/>
    </source>
</evidence>
<evidence type="ECO:0000256" key="35">
    <source>
        <dbReference type="ARBA" id="ARBA00022840"/>
    </source>
</evidence>
<dbReference type="GO" id="GO:0003883">
    <property type="term" value="F:CTP synthase activity"/>
    <property type="evidence" value="ECO:0007669"/>
    <property type="project" value="UniProtKB-UniRule"/>
</dbReference>
<keyword evidence="36" id="KW-0460">Magnesium</keyword>
<dbReference type="InterPro" id="IPR018392">
    <property type="entry name" value="LysM"/>
</dbReference>
<dbReference type="CDD" id="cd07182">
    <property type="entry name" value="RNase_HII_bacteria_HII_like"/>
    <property type="match status" value="1"/>
</dbReference>
<dbReference type="SUPFAM" id="SSF50156">
    <property type="entry name" value="PDZ domain-like"/>
    <property type="match status" value="2"/>
</dbReference>
<dbReference type="GO" id="GO:0016829">
    <property type="term" value="F:lyase activity"/>
    <property type="evidence" value="ECO:0007669"/>
    <property type="project" value="UniProtKB-KW"/>
</dbReference>
<dbReference type="Gene3D" id="1.10.150.870">
    <property type="match status" value="1"/>
</dbReference>
<comment type="similarity">
    <text evidence="60">Belongs to the RNase HII family.</text>
</comment>
<dbReference type="InterPro" id="IPR001048">
    <property type="entry name" value="Asp/Glu/Uridylate_kinase"/>
</dbReference>
<comment type="pathway">
    <text evidence="5">Carbohydrate degradation; glycolysis; pyruvate from D-glyceraldehyde 3-phosphate: step 4/5.</text>
</comment>
<feature type="transmembrane region" description="Helical" evidence="65">
    <location>
        <begin position="1243"/>
        <end position="1262"/>
    </location>
</feature>
<dbReference type="SUPFAM" id="SSF64005">
    <property type="entry name" value="Undecaprenyl diphosphate synthase"/>
    <property type="match status" value="1"/>
</dbReference>
<dbReference type="CDD" id="cd23081">
    <property type="entry name" value="cpPDZ_EcRseP-like"/>
    <property type="match status" value="1"/>
</dbReference>
<keyword evidence="19 62" id="KW-0436">Ligase</keyword>
<dbReference type="GO" id="GO:0008676">
    <property type="term" value="F:3-deoxy-8-phosphooctulonate synthase activity"/>
    <property type="evidence" value="ECO:0007669"/>
    <property type="project" value="UniProtKB-EC"/>
</dbReference>
<evidence type="ECO:0000256" key="9">
    <source>
        <dbReference type="ARBA" id="ARBA00005912"/>
    </source>
</evidence>
<dbReference type="SUPFAM" id="SSF88659">
    <property type="entry name" value="Sigma3 and sigma4 domains of RNA polymerase sigma factors"/>
    <property type="match status" value="2"/>
</dbReference>
<dbReference type="InterPro" id="IPR001865">
    <property type="entry name" value="Ribosomal_uS2"/>
</dbReference>
<dbReference type="GO" id="GO:0032267">
    <property type="term" value="F:tRNA(Ile)-lysidine synthase activity"/>
    <property type="evidence" value="ECO:0007669"/>
    <property type="project" value="UniProtKB-EC"/>
</dbReference>
<dbReference type="InterPro" id="IPR020810">
    <property type="entry name" value="Enolase_C"/>
</dbReference>
<dbReference type="GO" id="GO:0009245">
    <property type="term" value="P:lipid A biosynthetic process"/>
    <property type="evidence" value="ECO:0007669"/>
    <property type="project" value="InterPro"/>
</dbReference>
<dbReference type="CDD" id="cd00118">
    <property type="entry name" value="LysM"/>
    <property type="match status" value="1"/>
</dbReference>
<dbReference type="InterPro" id="IPR016047">
    <property type="entry name" value="M23ase_b-sheet_dom"/>
</dbReference>
<comment type="catalytic activity">
    <reaction evidence="57">
        <text>DNA(n) + a 2'-deoxyribonucleoside 5'-triphosphate = DNA(n+1) + diphosphate</text>
        <dbReference type="Rhea" id="RHEA:22508"/>
        <dbReference type="Rhea" id="RHEA-COMP:17339"/>
        <dbReference type="Rhea" id="RHEA-COMP:17340"/>
        <dbReference type="ChEBI" id="CHEBI:33019"/>
        <dbReference type="ChEBI" id="CHEBI:61560"/>
        <dbReference type="ChEBI" id="CHEBI:173112"/>
        <dbReference type="EC" id="2.7.7.7"/>
    </reaction>
</comment>
<dbReference type="SMART" id="SM00935">
    <property type="entry name" value="OmpH"/>
    <property type="match status" value="1"/>
</dbReference>
<dbReference type="SMART" id="SM01192">
    <property type="entry name" value="Enolase_C"/>
    <property type="match status" value="1"/>
</dbReference>
<feature type="transmembrane region" description="Helical" evidence="65">
    <location>
        <begin position="1160"/>
        <end position="1178"/>
    </location>
</feature>
<evidence type="ECO:0000256" key="20">
    <source>
        <dbReference type="ARBA" id="ARBA00022603"/>
    </source>
</evidence>
<comment type="function">
    <text evidence="60">Endonuclease that specifically degrades the RNA of RNA-DNA hybrids.</text>
</comment>
<feature type="domain" description="LysM" evidence="69">
    <location>
        <begin position="6899"/>
        <end position="6943"/>
    </location>
</feature>
<keyword evidence="28" id="KW-0479">Metal-binding</keyword>
<dbReference type="Gene3D" id="3.30.479.20">
    <property type="entry name" value="Elongation factor Ts, dimerisation domain"/>
    <property type="match status" value="2"/>
</dbReference>
<keyword evidence="37 58" id="KW-0648">Protein biosynthesis</keyword>
<dbReference type="InterPro" id="IPR036402">
    <property type="entry name" value="EF-Ts_dimer_sf"/>
</dbReference>
<dbReference type="Pfam" id="PF01551">
    <property type="entry name" value="Peptidase_M23"/>
    <property type="match status" value="1"/>
</dbReference>
<dbReference type="Pfam" id="PF04613">
    <property type="entry name" value="LpxD"/>
    <property type="match status" value="1"/>
</dbReference>
<dbReference type="InterPro" id="IPR016195">
    <property type="entry name" value="Pol/histidinol_Pase-like"/>
</dbReference>
<keyword evidence="27" id="KW-0235">DNA replication</keyword>
<dbReference type="InterPro" id="IPR007163">
    <property type="entry name" value="VCA0040-like"/>
</dbReference>
<dbReference type="NCBIfam" id="TIGR02937">
    <property type="entry name" value="sigma70-ECF"/>
    <property type="match status" value="1"/>
</dbReference>
<comment type="similarity">
    <text evidence="15">Belongs to the peptidase M50A family.</text>
</comment>
<dbReference type="InterPro" id="IPR000184">
    <property type="entry name" value="Bac_surfAg_D15"/>
</dbReference>
<dbReference type="GO" id="GO:0016987">
    <property type="term" value="F:sigma factor activity"/>
    <property type="evidence" value="ECO:0007669"/>
    <property type="project" value="UniProtKB-KW"/>
</dbReference>
<keyword evidence="21" id="KW-0645">Protease</keyword>
<dbReference type="NCBIfam" id="TIGR00080">
    <property type="entry name" value="pimt"/>
    <property type="match status" value="1"/>
</dbReference>
<dbReference type="CDD" id="cd03352">
    <property type="entry name" value="LbH_LpxD"/>
    <property type="match status" value="1"/>
</dbReference>
<dbReference type="Pfam" id="PF14579">
    <property type="entry name" value="HHH_6"/>
    <property type="match status" value="1"/>
</dbReference>
<evidence type="ECO:0000256" key="52">
    <source>
        <dbReference type="ARBA" id="ARBA00023239"/>
    </source>
</evidence>
<evidence type="ECO:0000256" key="22">
    <source>
        <dbReference type="ARBA" id="ARBA00022679"/>
    </source>
</evidence>
<dbReference type="HAMAP" id="MF_01220_B">
    <property type="entry name" value="PyrH_B"/>
    <property type="match status" value="1"/>
</dbReference>
<keyword evidence="25" id="KW-0819">tRNA processing</keyword>
<evidence type="ECO:0000256" key="46">
    <source>
        <dbReference type="ARBA" id="ARBA00023125"/>
    </source>
</evidence>
<dbReference type="SUPFAM" id="SSF89550">
    <property type="entry name" value="PHP domain-like"/>
    <property type="match status" value="1"/>
</dbReference>
<feature type="transmembrane region" description="Helical" evidence="65">
    <location>
        <begin position="1369"/>
        <end position="1391"/>
    </location>
</feature>
<evidence type="ECO:0000256" key="37">
    <source>
        <dbReference type="ARBA" id="ARBA00022917"/>
    </source>
</evidence>
<evidence type="ECO:0000256" key="36">
    <source>
        <dbReference type="ARBA" id="ARBA00022842"/>
    </source>
</evidence>
<keyword evidence="35 62" id="KW-0067">ATP-binding</keyword>
<dbReference type="InterPro" id="IPR012761">
    <property type="entry name" value="RNA_pol_sigma_RpoS"/>
</dbReference>
<dbReference type="InterPro" id="IPR014039">
    <property type="entry name" value="Transl_elong_EFTs/EF1B_dimer"/>
</dbReference>
<dbReference type="Pfam" id="PF01476">
    <property type="entry name" value="LysM"/>
    <property type="match status" value="1"/>
</dbReference>
<evidence type="ECO:0000256" key="41">
    <source>
        <dbReference type="ARBA" id="ARBA00022980"/>
    </source>
</evidence>
<dbReference type="Proteomes" id="UP000601435">
    <property type="component" value="Unassembled WGS sequence"/>
</dbReference>
<dbReference type="GO" id="GO:0004523">
    <property type="term" value="F:RNA-DNA hybrid ribonuclease activity"/>
    <property type="evidence" value="ECO:0007669"/>
    <property type="project" value="UniProtKB-EC"/>
</dbReference>
<dbReference type="Pfam" id="PF01765">
    <property type="entry name" value="RRF"/>
    <property type="match status" value="1"/>
</dbReference>
<dbReference type="Pfam" id="PF17820">
    <property type="entry name" value="PDZ_6"/>
    <property type="match status" value="1"/>
</dbReference>
<reference evidence="71" key="1">
    <citation type="submission" date="2021-02" db="EMBL/GenBank/DDBJ databases">
        <authorList>
            <person name="Dougan E. K."/>
            <person name="Rhodes N."/>
            <person name="Thang M."/>
            <person name="Chan C."/>
        </authorList>
    </citation>
    <scope>NUCLEOTIDE SEQUENCE</scope>
</reference>
<dbReference type="Pfam" id="PF00140">
    <property type="entry name" value="Sigma70_r1_2"/>
    <property type="match status" value="1"/>
</dbReference>
<dbReference type="InterPro" id="IPR006269">
    <property type="entry name" value="KDO8P_synthase"/>
</dbReference>
<dbReference type="InterPro" id="IPR020573">
    <property type="entry name" value="UDP_GlcNAc_AcTrfase_non-rep"/>
</dbReference>
<dbReference type="FunFam" id="3.40.50.150:FF:000010">
    <property type="entry name" value="Protein-L-isoaspartate O-methyltransferase"/>
    <property type="match status" value="1"/>
</dbReference>
<dbReference type="Gene3D" id="3.30.2350.20">
    <property type="entry name" value="TruD, catalytic domain"/>
    <property type="match status" value="1"/>
</dbReference>
<keyword evidence="63" id="KW-0175">Coiled coil</keyword>
<dbReference type="InterPro" id="IPR033828">
    <property type="entry name" value="GATase1_CTP_Synthase"/>
</dbReference>
<dbReference type="Gene3D" id="3.30.390.10">
    <property type="entry name" value="Enolase-like, N-terminal domain"/>
    <property type="match status" value="1"/>
</dbReference>
<dbReference type="Gene3D" id="1.10.286.20">
    <property type="match status" value="1"/>
</dbReference>
<feature type="transmembrane region" description="Helical" evidence="65">
    <location>
        <begin position="1738"/>
        <end position="1759"/>
    </location>
</feature>
<dbReference type="NCBIfam" id="TIGR03303">
    <property type="entry name" value="OM_YaeT"/>
    <property type="match status" value="1"/>
</dbReference>
<dbReference type="SUPFAM" id="SSF51604">
    <property type="entry name" value="Enolase C-terminal domain-like"/>
    <property type="match status" value="1"/>
</dbReference>
<evidence type="ECO:0000256" key="42">
    <source>
        <dbReference type="ARBA" id="ARBA00022989"/>
    </source>
</evidence>
<gene>
    <name evidence="71" type="primary">dnaE</name>
    <name evidence="71" type="ORF">SNEC2469_LOCUS9766</name>
</gene>
<comment type="caution">
    <text evidence="71">The sequence shown here is derived from an EMBL/GenBank/DDBJ whole genome shotgun (WGS) entry which is preliminary data.</text>
</comment>
<feature type="domain" description="RNase H type-2" evidence="70">
    <location>
        <begin position="3498"/>
        <end position="3621"/>
    </location>
</feature>
<dbReference type="PANTHER" id="PTHR32294">
    <property type="entry name" value="DNA POLYMERASE III SUBUNIT ALPHA"/>
    <property type="match status" value="1"/>
</dbReference>
<dbReference type="PROSITE" id="PS00716">
    <property type="entry name" value="SIGMA70_2"/>
    <property type="match status" value="1"/>
</dbReference>
<evidence type="ECO:0000256" key="29">
    <source>
        <dbReference type="ARBA" id="ARBA00022737"/>
    </source>
</evidence>
<evidence type="ECO:0000256" key="14">
    <source>
        <dbReference type="ARBA" id="ARBA00009604"/>
    </source>
</evidence>
<dbReference type="NCBIfam" id="TIGR01362">
    <property type="entry name" value="KDO8P_synth"/>
    <property type="match status" value="1"/>
</dbReference>
<feature type="domain" description="TRUD" evidence="67">
    <location>
        <begin position="6358"/>
        <end position="6495"/>
    </location>
</feature>
<evidence type="ECO:0000259" key="69">
    <source>
        <dbReference type="PROSITE" id="PS51782"/>
    </source>
</evidence>
<dbReference type="InterPro" id="IPR024930">
    <property type="entry name" value="Skp_dom_sf"/>
</dbReference>
<dbReference type="InterPro" id="IPR000943">
    <property type="entry name" value="RNA_pol_sigma70"/>
</dbReference>
<dbReference type="Gene3D" id="1.10.287.610">
    <property type="entry name" value="Helix hairpin bin"/>
    <property type="match status" value="1"/>
</dbReference>
<dbReference type="SMART" id="SM00481">
    <property type="entry name" value="POLIIIAc"/>
    <property type="match status" value="1"/>
</dbReference>
<dbReference type="Pfam" id="PF13720">
    <property type="entry name" value="Acetyltransf_11"/>
    <property type="match status" value="1"/>
</dbReference>
<keyword evidence="20" id="KW-0489">Methyltransferase</keyword>
<dbReference type="InterPro" id="IPR004805">
    <property type="entry name" value="DnaE2/DnaE/PolC"/>
</dbReference>
<dbReference type="NCBIfam" id="TIGR02394">
    <property type="entry name" value="rpoS_proteo"/>
    <property type="match status" value="1"/>
</dbReference>
<dbReference type="PROSITE" id="PS51273">
    <property type="entry name" value="GATASE_TYPE_1"/>
    <property type="match status" value="1"/>
</dbReference>
<dbReference type="HAMAP" id="MF_00392">
    <property type="entry name" value="LpxB"/>
    <property type="match status" value="1"/>
</dbReference>
<dbReference type="UniPathway" id="UPA00159">
    <property type="reaction ID" value="UER00275"/>
</dbReference>
<feature type="compositionally biased region" description="Basic residues" evidence="64">
    <location>
        <begin position="6395"/>
        <end position="6408"/>
    </location>
</feature>
<keyword evidence="18" id="KW-0963">Cytoplasm</keyword>
<dbReference type="GO" id="GO:0001522">
    <property type="term" value="P:pseudouridine synthesis"/>
    <property type="evidence" value="ECO:0007669"/>
    <property type="project" value="InterPro"/>
</dbReference>
<dbReference type="NCBIfam" id="NF003543">
    <property type="entry name" value="PRK05198.1"/>
    <property type="match status" value="1"/>
</dbReference>
<dbReference type="SUPFAM" id="SSF53756">
    <property type="entry name" value="UDP-Glycosyltransferase/glycogen phosphorylase"/>
    <property type="match status" value="1"/>
</dbReference>
<dbReference type="PROSITE" id="PS51975">
    <property type="entry name" value="RNASE_H_2"/>
    <property type="match status" value="1"/>
</dbReference>
<dbReference type="HAMAP" id="MF_01227">
    <property type="entry name" value="PyrG"/>
    <property type="match status" value="1"/>
</dbReference>
<dbReference type="InterPro" id="IPR034746">
    <property type="entry name" value="POTRA"/>
</dbReference>
<evidence type="ECO:0000256" key="13">
    <source>
        <dbReference type="ARBA" id="ARBA00007953"/>
    </source>
</evidence>
<dbReference type="GO" id="GO:0008033">
    <property type="term" value="P:tRNA processing"/>
    <property type="evidence" value="ECO:0007669"/>
    <property type="project" value="UniProtKB-KW"/>
</dbReference>
<dbReference type="NCBIfam" id="TIGR00337">
    <property type="entry name" value="PyrG"/>
    <property type="match status" value="1"/>
</dbReference>
<dbReference type="GO" id="GO:0006352">
    <property type="term" value="P:DNA-templated transcription initiation"/>
    <property type="evidence" value="ECO:0007669"/>
    <property type="project" value="InterPro"/>
</dbReference>
<dbReference type="CDD" id="cd06171">
    <property type="entry name" value="Sigma70_r4"/>
    <property type="match status" value="1"/>
</dbReference>
<dbReference type="Gene3D" id="1.20.1180.10">
    <property type="entry name" value="Udp N-acetylglucosamine O-acyltransferase, C-terminal domain"/>
    <property type="match status" value="1"/>
</dbReference>
<evidence type="ECO:0000256" key="32">
    <source>
        <dbReference type="ARBA" id="ARBA00022777"/>
    </source>
</evidence>
<dbReference type="InterPro" id="IPR001816">
    <property type="entry name" value="Transl_elong_EFTs/EF1B"/>
</dbReference>
<dbReference type="Gene3D" id="2.30.42.10">
    <property type="match status" value="2"/>
</dbReference>
<feature type="region of interest" description="Disordered" evidence="64">
    <location>
        <begin position="6384"/>
        <end position="6408"/>
    </location>
</feature>
<keyword evidence="26" id="KW-0548">Nucleotidyltransferase</keyword>
<dbReference type="HAMAP" id="MF_01161">
    <property type="entry name" value="tRNA_Ile_lys_synt"/>
    <property type="match status" value="1"/>
</dbReference>
<dbReference type="InterPro" id="IPR001656">
    <property type="entry name" value="PsdUridine_synth_TruD"/>
</dbReference>
<dbReference type="NCBIfam" id="TIGR00116">
    <property type="entry name" value="tsf"/>
    <property type="match status" value="1"/>
</dbReference>
<evidence type="ECO:0000256" key="3">
    <source>
        <dbReference type="ARBA" id="ARBA00004496"/>
    </source>
</evidence>
<dbReference type="InterPro" id="IPR036779">
    <property type="entry name" value="LysM_dom_sf"/>
</dbReference>
<feature type="domain" description="POTRA" evidence="68">
    <location>
        <begin position="1804"/>
        <end position="1871"/>
    </location>
</feature>
<dbReference type="CDD" id="cd04485">
    <property type="entry name" value="DnaE_OBF"/>
    <property type="match status" value="1"/>
</dbReference>
<keyword evidence="22" id="KW-0808">Transferase</keyword>
<dbReference type="GO" id="GO:0004222">
    <property type="term" value="F:metalloendopeptidase activity"/>
    <property type="evidence" value="ECO:0007669"/>
    <property type="project" value="InterPro"/>
</dbReference>
<dbReference type="InterPro" id="IPR036191">
    <property type="entry name" value="RRF_sf"/>
</dbReference>
<dbReference type="Gene3D" id="3.20.20.70">
    <property type="entry name" value="Aldolase class I"/>
    <property type="match status" value="1"/>
</dbReference>
<dbReference type="Pfam" id="PF00889">
    <property type="entry name" value="EF_TS"/>
    <property type="match status" value="1"/>
</dbReference>
<dbReference type="GO" id="GO:0046872">
    <property type="term" value="F:metal ion binding"/>
    <property type="evidence" value="ECO:0007669"/>
    <property type="project" value="UniProtKB-KW"/>
</dbReference>
<dbReference type="InterPro" id="IPR013785">
    <property type="entry name" value="Aldolase_TIM"/>
</dbReference>
<dbReference type="HAMAP" id="MF_01139">
    <property type="entry name" value="ISPT"/>
    <property type="match status" value="1"/>
</dbReference>
<evidence type="ECO:0000256" key="45">
    <source>
        <dbReference type="ARBA" id="ARBA00023082"/>
    </source>
</evidence>
<dbReference type="SMART" id="SM01193">
    <property type="entry name" value="Enolase_N"/>
    <property type="match status" value="1"/>
</dbReference>
<dbReference type="GO" id="GO:0005524">
    <property type="term" value="F:ATP binding"/>
    <property type="evidence" value="ECO:0007669"/>
    <property type="project" value="UniProtKB-KW"/>
</dbReference>
<keyword evidence="58" id="KW-0496">Mitochondrion</keyword>
<dbReference type="FunFam" id="3.40.50.300:FF:000009">
    <property type="entry name" value="CTP synthase"/>
    <property type="match status" value="1"/>
</dbReference>
<evidence type="ECO:0000256" key="57">
    <source>
        <dbReference type="ARBA" id="ARBA00049244"/>
    </source>
</evidence>
<dbReference type="PANTHER" id="PTHR32294:SF0">
    <property type="entry name" value="DNA POLYMERASE III SUBUNIT ALPHA"/>
    <property type="match status" value="1"/>
</dbReference>
<evidence type="ECO:0000256" key="6">
    <source>
        <dbReference type="ARBA" id="ARBA00005171"/>
    </source>
</evidence>
<dbReference type="Gene3D" id="2.40.160.50">
    <property type="entry name" value="membrane protein fhac: a member of the omp85/tpsb transporter family"/>
    <property type="match status" value="1"/>
</dbReference>
<proteinExistence type="inferred from homology"/>
<dbReference type="Gene3D" id="3.40.1160.10">
    <property type="entry name" value="Acetylglutamate kinase-like"/>
    <property type="match status" value="1"/>
</dbReference>
<dbReference type="Pfam" id="PF04539">
    <property type="entry name" value="Sigma70_r3"/>
    <property type="match status" value="1"/>
</dbReference>
<dbReference type="InterPro" id="IPR004013">
    <property type="entry name" value="PHP_dom"/>
</dbReference>
<dbReference type="InterPro" id="IPR010827">
    <property type="entry name" value="BamA/TamA_POTRA"/>
</dbReference>
<evidence type="ECO:0000256" key="26">
    <source>
        <dbReference type="ARBA" id="ARBA00022695"/>
    </source>
</evidence>
<dbReference type="NCBIfam" id="NF003792">
    <property type="entry name" value="PRK05380.1"/>
    <property type="match status" value="1"/>
</dbReference>
<comment type="similarity">
    <text evidence="10 61">Belongs to the universal ribosomal protein uS2 family.</text>
</comment>
<dbReference type="PROSITE" id="PS50984">
    <property type="entry name" value="TRUD"/>
    <property type="match status" value="1"/>
</dbReference>
<dbReference type="UniPathway" id="UPA00109">
    <property type="reaction ID" value="UER00187"/>
</dbReference>
<dbReference type="InterPro" id="IPR013324">
    <property type="entry name" value="RNA_pol_sigma_r3/r4-like"/>
</dbReference>
<evidence type="ECO:0000256" key="65">
    <source>
        <dbReference type="SAM" id="Phobius"/>
    </source>
</evidence>
<keyword evidence="50" id="KW-0413">Isomerase</keyword>
<dbReference type="SUPFAM" id="SSF55194">
    <property type="entry name" value="Ribosome recycling factor, RRF"/>
    <property type="match status" value="1"/>
</dbReference>
<evidence type="ECO:0000259" key="67">
    <source>
        <dbReference type="PROSITE" id="PS50984"/>
    </source>
</evidence>
<evidence type="ECO:0000313" key="71">
    <source>
        <dbReference type="EMBL" id="CAE7366553.1"/>
    </source>
</evidence>
<keyword evidence="17" id="KW-1134">Transmembrane beta strand</keyword>
<dbReference type="Gene3D" id="3.40.50.300">
    <property type="entry name" value="P-loop containing nucleotide triphosphate hydrolases"/>
    <property type="match status" value="1"/>
</dbReference>
<dbReference type="NCBIfam" id="NF002060">
    <property type="entry name" value="PRK00892.1"/>
    <property type="match status" value="1"/>
</dbReference>
<evidence type="ECO:0000256" key="59">
    <source>
        <dbReference type="PROSITE-ProRule" id="PRU01319"/>
    </source>
</evidence>
<keyword evidence="30 62" id="KW-0547">Nucleotide-binding</keyword>
<evidence type="ECO:0000256" key="21">
    <source>
        <dbReference type="ARBA" id="ARBA00022670"/>
    </source>
</evidence>
<keyword evidence="40 62" id="KW-0665">Pyrimidine biosynthesis</keyword>
<comment type="pathway">
    <text evidence="6 62">Pyrimidine metabolism; CTP biosynthesis via de novo pathway; CTP from UDP: step 2/2.</text>
</comment>
<evidence type="ECO:0000256" key="43">
    <source>
        <dbReference type="ARBA" id="ARBA00023015"/>
    </source>
</evidence>
<keyword evidence="60" id="KW-0540">Nuclease</keyword>
<dbReference type="PROSITE" id="PS00963">
    <property type="entry name" value="RIBOSOMAL_S2_2"/>
    <property type="match status" value="1"/>
</dbReference>
<dbReference type="GO" id="GO:0005739">
    <property type="term" value="C:mitochondrion"/>
    <property type="evidence" value="ECO:0007669"/>
    <property type="project" value="UniProtKB-SubCell"/>
</dbReference>
<dbReference type="FunFam" id="1.10.601.10:FF:000001">
    <property type="entry name" value="RNA polymerase sigma factor SigA"/>
    <property type="match status" value="1"/>
</dbReference>
<comment type="similarity">
    <text evidence="13">Belongs to the pseudouridine synthase TruD family.</text>
</comment>
<dbReference type="SUPFAM" id="SSF88946">
    <property type="entry name" value="Sigma2 domain of RNA polymerase sigma factors"/>
    <property type="match status" value="1"/>
</dbReference>
<dbReference type="InterPro" id="IPR036034">
    <property type="entry name" value="PDZ_sf"/>
</dbReference>
<dbReference type="CDD" id="cd06163">
    <property type="entry name" value="S2P-M50_PDZ_RseP-like"/>
    <property type="match status" value="1"/>
</dbReference>
<dbReference type="InterPro" id="IPR029098">
    <property type="entry name" value="Acetyltransf_C"/>
</dbReference>
<dbReference type="InterPro" id="IPR036424">
    <property type="entry name" value="UPP_synth-like_sf"/>
</dbReference>
<dbReference type="CDD" id="cd00475">
    <property type="entry name" value="Cis_IPPS"/>
    <property type="match status" value="1"/>
</dbReference>
<evidence type="ECO:0000256" key="48">
    <source>
        <dbReference type="ARBA" id="ARBA00023152"/>
    </source>
</evidence>
<keyword evidence="48" id="KW-0324">Glycolysis</keyword>
<evidence type="ECO:0000256" key="30">
    <source>
        <dbReference type="ARBA" id="ARBA00022741"/>
    </source>
</evidence>
<dbReference type="InterPro" id="IPR024567">
    <property type="entry name" value="RNase_HII/HIII_dom"/>
</dbReference>
<dbReference type="InterPro" id="IPR001478">
    <property type="entry name" value="PDZ"/>
</dbReference>
<feature type="transmembrane region" description="Helical" evidence="65">
    <location>
        <begin position="6837"/>
        <end position="6856"/>
    </location>
</feature>
<dbReference type="InterPro" id="IPR003835">
    <property type="entry name" value="Glyco_trans_19"/>
</dbReference>
<evidence type="ECO:0000256" key="54">
    <source>
        <dbReference type="ARBA" id="ARBA00047781"/>
    </source>
</evidence>
<comment type="caution">
    <text evidence="59">Lacks conserved residue(s) required for the propagation of feature annotation.</text>
</comment>
<comment type="cofactor">
    <cofactor evidence="1">
        <name>Zn(2+)</name>
        <dbReference type="ChEBI" id="CHEBI:29105"/>
    </cofactor>
</comment>
<dbReference type="NCBIfam" id="TIGR01011">
    <property type="entry name" value="rpsB_bact"/>
    <property type="match status" value="1"/>
</dbReference>
<comment type="subcellular location">
    <subcellularLocation>
        <location evidence="3">Cytoplasm</location>
    </subcellularLocation>
    <subcellularLocation>
        <location evidence="2">Membrane</location>
        <topology evidence="2">Multi-pass membrane protein</topology>
    </subcellularLocation>
    <subcellularLocation>
        <location evidence="58">Mitochondrion</location>
    </subcellularLocation>
</comment>
<dbReference type="InterPro" id="IPR002661">
    <property type="entry name" value="Ribosome_recyc_fac"/>
</dbReference>
<evidence type="ECO:0000259" key="68">
    <source>
        <dbReference type="PROSITE" id="PS51779"/>
    </source>
</evidence>
<evidence type="ECO:0000256" key="11">
    <source>
        <dbReference type="ARBA" id="ARBA00007533"/>
    </source>
</evidence>
<dbReference type="Gene3D" id="3.40.50.620">
    <property type="entry name" value="HUPs"/>
    <property type="match status" value="1"/>
</dbReference>
<feature type="coiled-coil region" evidence="63">
    <location>
        <begin position="2514"/>
        <end position="2548"/>
    </location>
</feature>
<dbReference type="Pfam" id="PF00318">
    <property type="entry name" value="Ribosomal_S2"/>
    <property type="match status" value="1"/>
</dbReference>
<dbReference type="NCBIfam" id="NF004207">
    <property type="entry name" value="PRK05657.1"/>
    <property type="match status" value="1"/>
</dbReference>
<dbReference type="InterPro" id="IPR017456">
    <property type="entry name" value="CTP_synthase_N"/>
</dbReference>
<dbReference type="Gene3D" id="2.70.70.10">
    <property type="entry name" value="Glucose Permease (Domain IIA)"/>
    <property type="match status" value="1"/>
</dbReference>
<evidence type="ECO:0000256" key="23">
    <source>
        <dbReference type="ARBA" id="ARBA00022691"/>
    </source>
</evidence>
<dbReference type="InterPro" id="IPR022898">
    <property type="entry name" value="RNase_HII"/>
</dbReference>
<dbReference type="GO" id="GO:0032259">
    <property type="term" value="P:methylation"/>
    <property type="evidence" value="ECO:0007669"/>
    <property type="project" value="UniProtKB-KW"/>
</dbReference>
<keyword evidence="51" id="KW-0998">Cell outer membrane</keyword>
<dbReference type="Gene3D" id="3.40.50.10490">
    <property type="entry name" value="Glucose-6-phosphate isomerase like protein, domain 1"/>
    <property type="match status" value="1"/>
</dbReference>
<dbReference type="InterPro" id="IPR004387">
    <property type="entry name" value="Pept_M50_Zn"/>
</dbReference>
<dbReference type="Gene3D" id="1.10.10.10">
    <property type="entry name" value="Winged helix-like DNA-binding domain superfamily/Winged helix DNA-binding domain"/>
    <property type="match status" value="2"/>
</dbReference>
<comment type="pathway">
    <text evidence="4">Pyrimidine metabolism; CTP biosynthesis via de novo pathway; UDP from UMP (UMPK route): step 1/1.</text>
</comment>
<dbReference type="Gene3D" id="3.20.20.140">
    <property type="entry name" value="Metal-dependent hydrolases"/>
    <property type="match status" value="1"/>
</dbReference>
<dbReference type="FunFam" id="1.10.10.1600:FF:000001">
    <property type="entry name" value="DNA polymerase III subunit alpha"/>
    <property type="match status" value="1"/>
</dbReference>
<keyword evidence="72" id="KW-1185">Reference proteome</keyword>
<dbReference type="GO" id="GO:0006260">
    <property type="term" value="P:DNA replication"/>
    <property type="evidence" value="ECO:0007669"/>
    <property type="project" value="UniProtKB-KW"/>
</dbReference>
<comment type="similarity">
    <text evidence="7">Belongs to the methyltransferase superfamily. L-isoaspartyl/D-aspartyl protein methyltransferase family.</text>
</comment>
<feature type="transmembrane region" description="Helical" evidence="65">
    <location>
        <begin position="1335"/>
        <end position="1357"/>
    </location>
</feature>
<dbReference type="InterPro" id="IPR011055">
    <property type="entry name" value="Dup_hybrid_motif"/>
</dbReference>
<dbReference type="SUPFAM" id="SSF54826">
    <property type="entry name" value="Enolase N-terminal domain-like"/>
    <property type="match status" value="1"/>
</dbReference>
<dbReference type="CDD" id="cd01425">
    <property type="entry name" value="RPS2"/>
    <property type="match status" value="1"/>
</dbReference>
<dbReference type="InterPro" id="IPR020811">
    <property type="entry name" value="Enolase_N"/>
</dbReference>
<dbReference type="FunFam" id="1.10.287.610:FF:000001">
    <property type="entry name" value="30S ribosomal protein S2"/>
    <property type="match status" value="1"/>
</dbReference>
<dbReference type="Pfam" id="PF00696">
    <property type="entry name" value="AA_kinase"/>
    <property type="match status" value="1"/>
</dbReference>
<dbReference type="InterPro" id="IPR018130">
    <property type="entry name" value="Ribosomal_uS2_CS"/>
</dbReference>
<dbReference type="Pfam" id="PF00793">
    <property type="entry name" value="DAHP_synth_1"/>
    <property type="match status" value="1"/>
</dbReference>
<keyword evidence="44" id="KW-0482">Metalloprotease</keyword>
<dbReference type="NCBIfam" id="NF003657">
    <property type="entry name" value="PRK05289.1"/>
    <property type="match status" value="1"/>
</dbReference>
<comment type="function">
    <text evidence="62">Catalyzes the ATP-dependent amination of UTP to CTP with either L-glutamine or ammonia as the source of nitrogen.</text>
</comment>
<dbReference type="PRINTS" id="PR00395">
    <property type="entry name" value="RIBOSOMALS2"/>
</dbReference>
<dbReference type="InterPro" id="IPR029062">
    <property type="entry name" value="Class_I_gatase-like"/>
</dbReference>
<dbReference type="NCBIfam" id="TIGR02432">
    <property type="entry name" value="lysidine_TilS_N"/>
    <property type="match status" value="1"/>
</dbReference>
<dbReference type="Pfam" id="PF00132">
    <property type="entry name" value="Hexapep"/>
    <property type="match status" value="3"/>
</dbReference>
<dbReference type="Pfam" id="PF04542">
    <property type="entry name" value="Sigma70_r2"/>
    <property type="match status" value="1"/>
</dbReference>
<evidence type="ECO:0000256" key="17">
    <source>
        <dbReference type="ARBA" id="ARBA00022452"/>
    </source>
</evidence>
<feature type="compositionally biased region" description="Low complexity" evidence="64">
    <location>
        <begin position="6963"/>
        <end position="6979"/>
    </location>
</feature>
<dbReference type="Gene3D" id="3.40.1180.10">
    <property type="entry name" value="Decaprenyl diphosphate synthase-like"/>
    <property type="match status" value="1"/>
</dbReference>
<evidence type="ECO:0000256" key="10">
    <source>
        <dbReference type="ARBA" id="ARBA00006242"/>
    </source>
</evidence>
<dbReference type="GO" id="GO:0008408">
    <property type="term" value="F:3'-5' exonuclease activity"/>
    <property type="evidence" value="ECO:0007669"/>
    <property type="project" value="InterPro"/>
</dbReference>
<keyword evidence="39 62" id="KW-0315">Glutamine amidotransferase</keyword>
<dbReference type="InterPro" id="IPR011063">
    <property type="entry name" value="TilS/TtcA_N"/>
</dbReference>
<keyword evidence="32" id="KW-0418">Kinase</keyword>
<dbReference type="InterPro" id="IPR015963">
    <property type="entry name" value="Uridylate_kinase_bac"/>
</dbReference>
<dbReference type="NCBIfam" id="TIGR02075">
    <property type="entry name" value="pyrH_bact"/>
    <property type="match status" value="1"/>
</dbReference>
<dbReference type="InterPro" id="IPR012337">
    <property type="entry name" value="RNaseH-like_sf"/>
</dbReference>
<comment type="similarity">
    <text evidence="9">Belongs to the RRF family.</text>
</comment>
<dbReference type="InterPro" id="IPR040982">
    <property type="entry name" value="DNA_pol3_finger"/>
</dbReference>
<dbReference type="Gene3D" id="3.10.20.310">
    <property type="entry name" value="membrane protein fhac"/>
    <property type="match status" value="4"/>
</dbReference>
<evidence type="ECO:0000256" key="53">
    <source>
        <dbReference type="ARBA" id="ARBA00023274"/>
    </source>
</evidence>
<dbReference type="GO" id="GO:0003723">
    <property type="term" value="F:RNA binding"/>
    <property type="evidence" value="ECO:0007669"/>
    <property type="project" value="UniProtKB-UniRule"/>
</dbReference>
<dbReference type="PROSITE" id="PS51782">
    <property type="entry name" value="LYSM"/>
    <property type="match status" value="1"/>
</dbReference>
<dbReference type="Pfam" id="PF01336">
    <property type="entry name" value="tRNA_anti-codon"/>
    <property type="match status" value="1"/>
</dbReference>
<dbReference type="CDD" id="cd02440">
    <property type="entry name" value="AdoMet_MTases"/>
    <property type="match status" value="1"/>
</dbReference>
<dbReference type="Pfam" id="PF04018">
    <property type="entry name" value="VCA0040-like"/>
    <property type="match status" value="1"/>
</dbReference>
<dbReference type="InterPro" id="IPR010137">
    <property type="entry name" value="Lipid_A_LpxA"/>
</dbReference>
<dbReference type="PROSITE" id="PS51779">
    <property type="entry name" value="POTRA"/>
    <property type="match status" value="2"/>
</dbReference>
<comment type="similarity">
    <text evidence="16">Belongs to the KdsA family.</text>
</comment>
<dbReference type="Pfam" id="PF00113">
    <property type="entry name" value="Enolase_C"/>
    <property type="match status" value="1"/>
</dbReference>
<dbReference type="GO" id="GO:0004719">
    <property type="term" value="F:protein-L-isoaspartate (D-aspartate) O-methyltransferase activity"/>
    <property type="evidence" value="ECO:0007669"/>
    <property type="project" value="InterPro"/>
</dbReference>
<keyword evidence="24 65" id="KW-0812">Transmembrane</keyword>
<dbReference type="Pfam" id="PF02684">
    <property type="entry name" value="LpxB"/>
    <property type="match status" value="1"/>
</dbReference>
<dbReference type="InterPro" id="IPR049821">
    <property type="entry name" value="PolIIIA_DnaE1_PHP"/>
</dbReference>
<evidence type="ECO:0000256" key="50">
    <source>
        <dbReference type="ARBA" id="ARBA00023235"/>
    </source>
</evidence>
<feature type="transmembrane region" description="Helical" evidence="65">
    <location>
        <begin position="6812"/>
        <end position="6830"/>
    </location>
</feature>
<dbReference type="HAMAP" id="MF_00050">
    <property type="entry name" value="EF_Ts"/>
    <property type="match status" value="1"/>
</dbReference>
<dbReference type="InterPro" id="IPR001441">
    <property type="entry name" value="UPP_synth-like"/>
</dbReference>
<dbReference type="GO" id="GO:0016410">
    <property type="term" value="F:N-acyltransferase activity"/>
    <property type="evidence" value="ECO:0007669"/>
    <property type="project" value="InterPro"/>
</dbReference>
<feature type="transmembrane region" description="Helical" evidence="65">
    <location>
        <begin position="1268"/>
        <end position="1289"/>
    </location>
</feature>
<feature type="transmembrane region" description="Helical" evidence="65">
    <location>
        <begin position="1190"/>
        <end position="1207"/>
    </location>
</feature>
<dbReference type="InterPro" id="IPR006218">
    <property type="entry name" value="DAHP1/KDSA"/>
</dbReference>
<dbReference type="PROSITE" id="PS00715">
    <property type="entry name" value="SIGMA70_1"/>
    <property type="match status" value="1"/>
</dbReference>
<dbReference type="Gene3D" id="1.10.601.10">
    <property type="entry name" value="RNA Polymerase Primary Sigma Factor"/>
    <property type="match status" value="1"/>
</dbReference>
<dbReference type="InterPro" id="IPR023591">
    <property type="entry name" value="Ribosomal_uS2_flav_dom_sf"/>
</dbReference>
<dbReference type="Gene3D" id="3.30.1360.40">
    <property type="match status" value="1"/>
</dbReference>
<dbReference type="Pfam" id="PF02163">
    <property type="entry name" value="Peptidase_M50"/>
    <property type="match status" value="1"/>
</dbReference>
<keyword evidence="52" id="KW-0456">Lyase</keyword>
<dbReference type="Gene3D" id="3.40.1390.10">
    <property type="entry name" value="MurE/MurF, N-terminal domain"/>
    <property type="match status" value="1"/>
</dbReference>
<dbReference type="GO" id="GO:0003677">
    <property type="term" value="F:DNA binding"/>
    <property type="evidence" value="ECO:0007669"/>
    <property type="project" value="UniProtKB-KW"/>
</dbReference>
<dbReference type="HAMAP" id="MF_00090">
    <property type="entry name" value="PIMT"/>
    <property type="match status" value="1"/>
</dbReference>
<feature type="domain" description="PDZ" evidence="66">
    <location>
        <begin position="1580"/>
        <end position="1620"/>
    </location>
</feature>
<dbReference type="Gene3D" id="3.10.350.10">
    <property type="entry name" value="LysM domain"/>
    <property type="match status" value="1"/>
</dbReference>
<dbReference type="SUPFAM" id="SSF55120">
    <property type="entry name" value="Pseudouridine synthase"/>
    <property type="match status" value="1"/>
</dbReference>
<dbReference type="NCBIfam" id="TIGR00496">
    <property type="entry name" value="frr"/>
    <property type="match status" value="1"/>
</dbReference>
<keyword evidence="23" id="KW-0949">S-adenosyl-L-methionine</keyword>
<keyword evidence="34" id="KW-0862">Zinc</keyword>
<dbReference type="InterPro" id="IPR023707">
    <property type="entry name" value="OM_assembly_BamA"/>
</dbReference>
<dbReference type="InterPro" id="IPR018357">
    <property type="entry name" value="Hexapep_transf_CS"/>
</dbReference>
<comment type="function">
    <text evidence="58">Associates with the EF-Tu.GDP complex and induces the exchange of GDP to GTP. It remains bound to the aminoacyl-tRNA.EF-Tu.GTP complex up to the GTP hydrolysis stage on the ribosome.</text>
</comment>
<dbReference type="GO" id="GO:0006508">
    <property type="term" value="P:proteolysis"/>
    <property type="evidence" value="ECO:0007669"/>
    <property type="project" value="UniProtKB-KW"/>
</dbReference>
<dbReference type="InterPro" id="IPR029460">
    <property type="entry name" value="DNAPol_HHH"/>
</dbReference>
<dbReference type="FunFam" id="3.40.50.880:FF:000002">
    <property type="entry name" value="CTP synthase"/>
    <property type="match status" value="1"/>
</dbReference>
<comment type="similarity">
    <text evidence="14">Belongs to the enolase family.</text>
</comment>
<dbReference type="InterPro" id="IPR007624">
    <property type="entry name" value="RNA_pol_sigma70_r3"/>
</dbReference>
<dbReference type="Pfam" id="PF00117">
    <property type="entry name" value="GATase"/>
    <property type="match status" value="1"/>
</dbReference>
<dbReference type="CDD" id="cd01746">
    <property type="entry name" value="GATase1_CTP_Synthase"/>
    <property type="match status" value="1"/>
</dbReference>
<dbReference type="Pfam" id="PF07244">
    <property type="entry name" value="POTRA"/>
    <property type="match status" value="3"/>
</dbReference>
<keyword evidence="38" id="KW-0239">DNA-directed DNA polymerase</keyword>
<dbReference type="InterPro" id="IPR036849">
    <property type="entry name" value="Enolase-like_C_sf"/>
</dbReference>
<evidence type="ECO:0000313" key="72">
    <source>
        <dbReference type="Proteomes" id="UP000601435"/>
    </source>
</evidence>
<dbReference type="EMBL" id="CAJNJA010015696">
    <property type="protein sequence ID" value="CAE7366553.1"/>
    <property type="molecule type" value="Genomic_DNA"/>
</dbReference>
<feature type="domain" description="POTRA" evidence="68">
    <location>
        <begin position="1955"/>
        <end position="2043"/>
    </location>
</feature>
<evidence type="ECO:0000256" key="2">
    <source>
        <dbReference type="ARBA" id="ARBA00004141"/>
    </source>
</evidence>
<dbReference type="GO" id="GO:0009982">
    <property type="term" value="F:pseudouridine synthase activity"/>
    <property type="evidence" value="ECO:0007669"/>
    <property type="project" value="InterPro"/>
</dbReference>
<dbReference type="SUPFAM" id="SSF51569">
    <property type="entry name" value="Aldolase"/>
    <property type="match status" value="1"/>
</dbReference>
<dbReference type="PROSITE" id="PS01279">
    <property type="entry name" value="PCMT"/>
    <property type="match status" value="1"/>
</dbReference>
<name>A0A812PL96_9DINO</name>
<keyword evidence="41 61" id="KW-0689">Ribosomal protein</keyword>
<evidence type="ECO:0000256" key="7">
    <source>
        <dbReference type="ARBA" id="ARBA00005369"/>
    </source>
</evidence>
<keyword evidence="42 65" id="KW-1133">Transmembrane helix</keyword>
<keyword evidence="47 65" id="KW-0472">Membrane</keyword>
<sequence>MSVSMRDMLAAGVHFGHQTRFWNPKMAPYLFGARNKIHIINLEQTLPAFNDALSQIQALARKGNKILFVGTKRAAAKVVNEQASRVGMPFVDQRWLGGMLTNYKTIRQSIRRLQDLEKQSEDGTFEMLPKREALQKTRVMDKLFASLGGIKDMGGLPDALFVIDVQHEHIAISEANKLGIPVFGIVDSNSDPDGVDVVIPGNDDAIRAIRLYVTAVADAIAAGQNQASLKVDPDEFVEVSDDAASAAAPVANISAGVSASVEEAFAEQDETAASTTADAPAIEELRKSSALKAAKKSGRTTADGLLGIKVADDGSRGAVVEVNIETDFAAKNEKFIAFVDKVLNQIFAAGNNDLQALLDAGLEAERETLVQEIGENITIRRAEVINSQTGGITSYLHGDSRKGALVELSGPAEELGRDVAMHVTALNPLVVNSTDVPAELLAKEREIYTTQANDSGKPAEIVEKMVDGRVKKFLAEVSLVDQPFVKDDKQKVGALAKAAGVEVLRFVRFEVGEGIEKDETDFAAEVAAQLGGTLGGEAGFGLEPAVLQQLAADIKVLTKQGVSLALVLGGGNVFRGQKLAESGMDRVVGDRMGMLATVMNGLAMGDFLSQAGVANKLFSSMDIPGVAQGYHRDEVRDLLQQGVVCILSGGTGNPFFTTDTAACLRGVELNVDAVLKATNVDGVYDADPKSNAHARKFDTVSYDEVLQRQLGVMDLTAIILCKENAMPLVVFDMMAKNVLQDIAAGKSIGVVVTMIDEIVEDADERMGKSLDSLQQAFAKIRTGRANPSLLDTVTIEYYGSVTPLSQVASISVEDGRTLTVSPWEKPLIPEIEKAILKSDIGITPVSTGDVIRVPLPPLTEENRKDLAKVARSEAENCRIAIRNIRRDAINDVRELVKEKEATDDDAHRAEDRIQSVTAALQGSDSIQMNNNVKPGSSPASNNVATDVQLSVPKHIAIIMDGNHRWAKKRHLPGAAGHRAGAKRLREIAEACADLGVENLTLFAFSTENWQRPTREVSLLMDLMRHVMENDLAELNRREVRLRVIGDRSRFAQDIQAKMADCEALTATNTKLNLSVAVNFGGRWDIVEAAKSMAKQVQRGELDPELITEEEFARHMALGQIPDPDLLIRTGGDHRISNFLLWDLAYAELYFTERVFWLPPGWFALVFWAVSALGCFEWANLLHLQKTAQKLAYVAAYGVLAGALYSGLASYAAALWLGALVWLFAVIGVLVFPKGTEIYRQRLLMGLLGWALFVAAWSALVVIRSAPQGSFWLVWLFVLVWGADIGAYFSGRAFGKRKLAPAVSPGKSWEGAIGGFVLAAVLCGVGAALLQADLRFWLPLTAGLIVLSVFGDLFESVMKRSSGVKDSGTLLPAFIAVLGVLVTFHEFGHYIVARWSGVGILRFSVGFGRPLLSRTDKHGTQFTLAMIPLGGYVRMYDERDMLSEDDAEIGVPPGTVSFMDLHPAWRIAISLGGPVANFILAIVVYWALAVAGSFNITPMVASAAADSPAALAGLDQPVQILSVDGRVANGWQDIGLGLTDRLGESGVIALGVRDLQTNRSFTVDVPIMDWHEGVGEPDVIGSLGLQPVVLSVVGELVEDSPAVQAGLQPGDFVTAVNGEPVLSWADWAGQIEQHPNQRISIELYREGRQLQISATPGSRMLSDGTEVGSIGVYQPQIEVSHGVLGAVGVGVTETWDKTVMILSVVKKMITGKVSVKNLSGPISIAQVAGDSAKYSWRSFVGILAFLSVSLGVFNLLPIPILDGGHVVMHTAELVTGKPEYRFHALSGFALFCVVPMCSTLPDPSFRITDVRLQGLQRVSAGTVFNLIPVGVGDQLDQLAVRATLRELFASGYFKDIRIGRDDGVLIVTVVERPAIESITIEGNKAIQTEALLDGLGQQGLREGEIFKQATLERVGLELERQYVAQGRYGASIETEIEELQRNRVNVKIVIEEGKNSGIRHLNIVGAQAFSDAELLDVLELKHPSLLSFYRNDDKYSREKLSGDLETLESFYKDRGYADFDIYSTQVSITPDRQQVYITIGIKEGDIYTINEVNLVGELGDVRPEDLRRLFVVSEGQTFNQARITATEERLTGALGNSGFTFASASGVPKLNDDGTVDVEFFVNSGKRAYVRRVSFTGNRVTQDEVMRRELRQMEGYFKGVDVETPPVPGTDDQIDVNFSVEESASFNYFDPYYTLDGISRGFNVFVRRLDFDERNIARYATDSAGAGVNFGFPIGEVQRINFGLLAEWTDITEGAFAAQEISDFIEKNGEESLNFKLNFSWSKSTLNRGLFADRGASQSLAFEVSVPGSDLQFYKINYTAERYFPITQTWTLRLRSELGFGDGYGSTTQLPFYQNFFAGGFGSVRGFENSTLGPRSTPPVDANGNPIFIGDRRGDPLGGNLLVEGSAELIFPFPFVDDNRQFRPAFFVDVGNAFNTQCPEVAQNCFDFDLDELRYSVGFGMTWLNDFNLNLAAHSEVMIKKFAQMAMVAMMFATVAAQAEMKIVVLDSVRAILESDEAKILADAANKEMEAEQNELRALAEEMQALNTKLQTDGEVMSATESRKVQKDIEDKQIDLQFRGQKLQKEVQDRRQEILQELAPKFDKVLKDIISVDQIDLIMAPNALQYANSKHDITRRVTEKLNEEHIAQTIDATVAGDSAVELHGLGSLGSASAGQLSHLSSSNYRHMLATTEASAVILRPEDAADCPTTALIVDNPYLAFAKASMCFVQPVQMAAGIHASAEIGENCQIDATASIGPHVVIGAETVVGAGVKIHAGVSVGARCHLASGVMLHANSTLYSDVQLGENTQIHSAAVIGAPGFGFAPDAMGHLHEIAQIGGVVIGANVSVGAGSTIDCGAIDATVIEEGVKIDNQAMAQLSGVLAFETKDKRPADGVNYLFGGVEKARFRRPVIPAYMIDGRAIIDPSAVLGENVSVGPWSIVGADVELGDNVQIASHVVVKGPTKIGAGVKIFQFSTVGEDTPAFAFAGEETHLTIGENTVIREGVTIHRGMTKGGISRTEVGKNCLLMAYVHIGHDCIVGDHVVMANNASLAGHVVVGDYANFGGYSGIPQFRHIGAYTHIAAMSLVLKDVPAYMTVSGNPAVAVGLNTEGMKRRGYSKATSAALRQAHRIVYRNGLTVKEALAELAPMRTEFAEVDLFAQSVEATITVGILAGEASGDNLGAGLMTAMQAQSKQTLKFIGVGGEAMVAAGLSALAPLDALAVNGFRDPILKLPELISLLRRLIRTFEQAQIDVFVGIDFNVFNFILEAALRKRGIKTAHYVSPSVYAWRAGRTKRVARSADLLLCLYPFEPAFYAQTSVHAEFVGHPLADEIDMSAGADPARLTARQALGVGSDATVLAMLPGSRNSEVELMIEHFLGAAALFAEQTPDTVTVIPCLRTTIRERVETALQAYPQLVVKLYEGNARQALVACDVALVKSGTSTLEAMLLHRPMVVSYRLGWWTYQLAKRVLRTPYVALPNILAGRPLVPELLQHDGTAQALAQALQQVGIGPLAGPVVAAAVILDPANPIEALADSKKLTPKKREILDLEIRQNSLCWALGWAWVDEIDELNILRASHVAMQRACEQLRAVPVHIWVDGNKVPEFGVPAVAVVQGDKHVPQISYGFAQHKGYPTKAHLAALLALGVPDRVSENTASPNEPGTLVDPGFVHLHVHSEFSLADGLLKVKPLIANLAGQGAPAVALTDIGNLFALVKFYEAALGRGIKPILGVELQVQTSEDAEEQPARVVLLAMNKQGYNNLILLVSASYTTVTTRGLVTEALVFQHSEGLIALSGGVGGHLWQHAVDGDQALLAPRIQRWQAEFGDRYYLELTRTGRTGEDAANASLVTMATQLGVAVVATNDVCFAVPEDFEAHETRVAIHEGMTLDDPRRQRKYSEQQYLRSDAEMAALFADIPVALQNSVEIAKRCSVEVQLGEYKLPDYPIPEEHTAASFLQLTAMQGLDERIETRGLRAPDATRDDYVARLEFELNVINEMGFAGYFLIVMEFIAWAKANSIPVGPGRGSGAGSLVAYVLGITDLDPLEYDLLFERFLNPERVSMPDFDVDFCMEGRDRVINHVSELYGHEAVSQIITFGTMAAKAVVRDVARVQGKPYGLADKLSKLIPFEVGMTLTKAMEEAADLREFVESSEEVAEIMEMGFKLEGIVRNVGRHAGGVVIAPRLLTEFVPLYTEELGGSLVSQYDKDDVERAGLVKFDFLGLKTLTIIDWTVQSINAGKAEGEPPLEIEALPLDDPGAFDLLRAADTTGVFQLESRGMKELIGKLKPDSIDDIIALVALFRPGPLQSGADADYINRKHKYEPVVYPHPSLETVLGGTYGVVLYQEQVMQVAQELAGFTLGQADLLRRAMGKKKPEEMARVRKEFLIGTAANDVDQTLANEIFDLMEKFAGYAFNKSHSATYAVISFQTAWLKAHYPAEFMAANLSAEMQNIDRIVVLIDEVRRMQIPLLPPSVNLSQHRFSVQNDSIIYGLGAVRGVGEGPVAAIVEARADGAFTDLQDFCQRLDTKKVNKRVHEALIASGAMDEFALPGELLDMTRARLRHQLPQALQSAEQQLRNAEAGIVDMFGGVDTNVITPTRAMADIKALTGRERLQGEKEALGLYLTGHPIEEYEQELKHFCKRKIARLRAEKKTQWVSGMVVSTRIMKSRRGAPMCFLVLDDRSARLEVSLFPDCYEQFGAKVAKDELLIIEGEVGADEFSGFVIDFRQAPLPPDFGSRLKQDWRVQASDDLVRSLNEEFDGCVRLDYAGAQVWVGFSGGLDSTALLLAARQVQQSRLADLQINAIHVNHNLHAHSSAWAKHCAEVCVALDVPLTQATVHVPTLGNLEANARRVRYVAYAQHLPPAGVLLLGHHQQDQSETILYRLLQGRGMLTIRPQGRLGSGHFLRPLLNLSRSELGDYVQGHDLSWIEDPTNADTDLHRNFLRADILPRLKTRWGNVDTALARVAHHHQQTVGALVDTLSWLPDEVPVQTLPTDPERRRAWLRAYLASREVFTVSDRGLDEFIAQQASAGSAHLQVGEANIYIYDSTFYFEAKPPQAMAAVLLEGPGVVDLPYGKLHLRQVPREEEFAFNAAQPLRLAFRSGGETLQAVTPGDALVCVPDIAVAQSASEAPADGNSYWQGIITASLAAQLEARALKVNVLKMDPYINVDPGTMSPIQHGEVFVTVDGAETDLDLGHYERFSNVRMCRDNNFTTGSIYAEVIRRERRGDYLGGTVQVIPHVTDEIKRRIRKVADGFDVLIVEIGGTVGDIESQPFLEAIRQLRLEVGSVHTLFIHLTYVPFLSKAGEIKTKPTQHSVKEFRSIGLQPDILVCRSENPLPRSARSKIALFTNVEERAVISSWDVDTIYQAPLMLHDEGLDDYVVERLGLETIPVDLSEWRDVVQAQQNPEHTLKLAFVGKYLDLLEAYKSLIEAITHAGIQTRSDIQINYIDAEDLERDGTDVLADADAILVPGGFGRRGFEGKILAAAYAREHKIPYLGICYGLHAAVIDLARHCAHLEGAHSTEIDGAAKHPVIGLVTEWVSADGQAQKRDSNSDLGGTMRLGEQACVLNQGTLAQRVYDTNVVYERHRHRFEVNNHYLKDLEACGMVVAGRSENGELVEMIELVDHPWFLACQFHPEFTSSPRKGYRQMKYCGFDIGGREPLFLIAGPCVIESEQLAMETAETLKEIADDVGVPFIYKSSFDKANRSSMDSFRGPGLEEGLRILEKVRTTFAVPVLTDVHEDTPLDEVAAVVDVLQTPAFLCRQTNFIIKACSQGKPVNIKKGQFLAPLDMLQVAKKALSTGNPAITVCERGASFGYNNLVSDMRSLSWMRQTGCPVVYDATHSVQMPGGLGTVSGGNREMVPVLARAAVAAGVSGVFMESHPRPEEAQSDGPNSWPMGMMKVLLQQLKDIDDLVKSHSGIIGRAVAPSGASTGTREALELRDGDASRYMGKGVSQAVGHVNSSIAGALQGMDCTDQQALDQALLALDGTPNKSKLGANAMLAVSLAAAKAAALSQQVPLYQHINQLAGAPPMCMPVPMMNIINGGEHADNNVDIQEFMVQPVGMSSFREALRAGTEIFHHLKAVLSGMGLSTAVGDEGGFAPDLTSNRQALDVIAEAIEKAGYKLGSDITLALDCAASEFYENGQYNLSGEGVSYDAPGFADYLAALSDKYPILSIEDGMDESDWAGWTELTQKIGSRVQLEQLTQQQQRVEVLQQRNQILLAEAPIPQAQIKALPEHFRVDEVLELPFSGQGEHAYFYVEKTALNTADIVAMLAAHFQLAPQAIGYAGRKDKHAMTRQWFSVPTPEDHWEPENPGVKVLLSRRSEKKLRRGEHSANTFELTLTEVKHWCGSSMSSLSECFPNYFGTQRLSAGNIQQAQDWLRSGGWGRASRDQPRGARRRQQKHKSGRRGWHLSVLRSLLFNAVLDQRVAVGNYATLIDGDVAIHELPSGPLWGRGRSQVSGLAAEIETSALAPFAHTCEALEYAGVSMDRRVLAAQAKGLEVSQAADDVWVLKFTLPPGVYATTLLANHFNVHDASIGMTSQRTRDRLVARLREKGIVNERVLAQIAAVPRHLFVDEALSHRAYEDTALPIGHGQTISQPFVVALMTQVLLEVGPHKVLEVGTGCGYQTAILAQLCRQVFTIERIEALVPRAKQRLQRLGIRNVVAKFGDGYKGWDAHGPFDGIIVTAAPSEVPPELLAQLADGGRMVLPVGGDAGQELRVIDKRDGVITERVLVVPGVSGGTMAFITGIYHELVRSLASFGPSSLRLLTQPLAFAQQHNLRFLCALAGGMLVGVLLFAQLMSFLLAHFQPVVWGFFSGVIAMSVVIIGRARAPVTLLSYGVVGLVCGIALLWLPTTNTEPALWMIFVGGIVSVCKPLIAERSPAYTSGPYGSGDSLQKSYVVQKGDTLYSIAWRFELDYKGLARANGVRAPYRIVPGQKLSLVTQLAPSARVRTPVAPPPAAAATKPKPSTRKPPATRQPDAAATVELARTWSWPLEIKPYAEFGGNNKGLDYRLGDDLRRRMTVRSTNAGEVVYAGNGIGGFERLVIVKHSASLLSAYSFDGTLRVDEKQNIKAGRELADIKNRGNFCVSSPWLALSRAATGYLQGRGDQRMEAQDTPAAKTAAAELTAENSHVGSPDATQLYLQEIGYTPLLSAAEEQHYGRLAQAGDPAGRKRMIESNLRLVVKITRRYLNRGLSLLDLIEEGNLGLIHAVEKFDPERGFRFSTYATWWIRQAIERAIMNQTRTIRLPVHVVKEMNYYLRAARELSQKLDHEPTAEEISALIDKPVDDVRRMLKLSERVDSIDAVRDSHDRSRLEMVADENSPDPAAQIQRSDLFNKLDLLLNDLSSKHQEVIARRFGLRGHASATLEEVGAEVGLTRERVRQIQMEGLQRLRRALEDHGLNVDQIFSQ</sequence>
<dbReference type="Pfam" id="PF01351">
    <property type="entry name" value="RNase_HII"/>
    <property type="match status" value="1"/>
</dbReference>
<feature type="transmembrane region" description="Helical" evidence="65">
    <location>
        <begin position="6733"/>
        <end position="6751"/>
    </location>
</feature>
<dbReference type="InterPro" id="IPR014729">
    <property type="entry name" value="Rossmann-like_a/b/a_fold"/>
</dbReference>
<dbReference type="GO" id="GO:0019867">
    <property type="term" value="C:outer membrane"/>
    <property type="evidence" value="ECO:0007669"/>
    <property type="project" value="InterPro"/>
</dbReference>
<evidence type="ECO:0000256" key="64">
    <source>
        <dbReference type="SAM" id="MobiDB-lite"/>
    </source>
</evidence>
<feature type="transmembrane region" description="Helical" evidence="65">
    <location>
        <begin position="1213"/>
        <end position="1231"/>
    </location>
</feature>
<dbReference type="NCBIfam" id="TIGR00054">
    <property type="entry name" value="RIP metalloprotease RseP"/>
    <property type="match status" value="1"/>
</dbReference>
<evidence type="ECO:0000256" key="34">
    <source>
        <dbReference type="ARBA" id="ARBA00022833"/>
    </source>
</evidence>
<evidence type="ECO:0000256" key="39">
    <source>
        <dbReference type="ARBA" id="ARBA00022962"/>
    </source>
</evidence>
<dbReference type="FunFam" id="3.30.1360.40:FF:000001">
    <property type="entry name" value="Ribosome-recycling factor"/>
    <property type="match status" value="1"/>
</dbReference>
<dbReference type="InterPro" id="IPR011760">
    <property type="entry name" value="PsdUridine_synth_TruD_insert"/>
</dbReference>
<evidence type="ECO:0000256" key="15">
    <source>
        <dbReference type="ARBA" id="ARBA00009989"/>
    </source>
</evidence>
<dbReference type="Gene3D" id="3.40.50.880">
    <property type="match status" value="1"/>
</dbReference>
<dbReference type="FunFam" id="3.40.1160.10:FF:000001">
    <property type="entry name" value="Uridylate kinase"/>
    <property type="match status" value="1"/>
</dbReference>
<evidence type="ECO:0000256" key="51">
    <source>
        <dbReference type="ARBA" id="ARBA00023237"/>
    </source>
</evidence>
<evidence type="ECO:0000256" key="55">
    <source>
        <dbReference type="ARBA" id="ARBA00048539"/>
    </source>
</evidence>
<protein>
    <recommendedName>
        <fullName evidence="58">Elongation factor Ts, mitochondrial</fullName>
        <shortName evidence="58">EF-Ts</shortName>
        <shortName evidence="58">EF-TsMt</shortName>
    </recommendedName>
</protein>
<dbReference type="Gene3D" id="3.40.50.150">
    <property type="entry name" value="Vaccinia Virus protein VP39"/>
    <property type="match status" value="1"/>
</dbReference>
<keyword evidence="46" id="KW-0238">DNA-binding</keyword>
<dbReference type="Gene3D" id="1.10.10.1600">
    <property type="entry name" value="Bacterial DNA polymerase III alpha subunit, thumb domain"/>
    <property type="match status" value="1"/>
</dbReference>
<dbReference type="SUPFAM" id="SSF111384">
    <property type="entry name" value="OmpH-like"/>
    <property type="match status" value="1"/>
</dbReference>
<dbReference type="InterPro" id="IPR029017">
    <property type="entry name" value="Enolase-like_N"/>
</dbReference>
<evidence type="ECO:0000256" key="60">
    <source>
        <dbReference type="RuleBase" id="RU003515"/>
    </source>
</evidence>
<dbReference type="InterPro" id="IPR007691">
    <property type="entry name" value="LpxD"/>
</dbReference>
<keyword evidence="43" id="KW-0805">Transcription regulation</keyword>
<dbReference type="SUPFAM" id="SSF53633">
    <property type="entry name" value="Carbamate kinase-like"/>
    <property type="match status" value="1"/>
</dbReference>
<evidence type="ECO:0000256" key="63">
    <source>
        <dbReference type="SAM" id="Coils"/>
    </source>
</evidence>
<dbReference type="NCBIfam" id="NF001453">
    <property type="entry name" value="PRK00312.1"/>
    <property type="match status" value="1"/>
</dbReference>
<evidence type="ECO:0000256" key="19">
    <source>
        <dbReference type="ARBA" id="ARBA00022598"/>
    </source>
</evidence>
<comment type="catalytic activity">
    <reaction evidence="56">
        <text>D-arabinose 5-phosphate + phosphoenolpyruvate + H2O = 3-deoxy-alpha-D-manno-2-octulosonate-8-phosphate + phosphate</text>
        <dbReference type="Rhea" id="RHEA:14053"/>
        <dbReference type="ChEBI" id="CHEBI:15377"/>
        <dbReference type="ChEBI" id="CHEBI:43474"/>
        <dbReference type="ChEBI" id="CHEBI:57693"/>
        <dbReference type="ChEBI" id="CHEBI:58702"/>
        <dbReference type="ChEBI" id="CHEBI:85985"/>
        <dbReference type="EC" id="2.5.1.55"/>
    </reaction>
</comment>
<dbReference type="GO" id="GO:0003887">
    <property type="term" value="F:DNA-directed DNA polymerase activity"/>
    <property type="evidence" value="ECO:0007669"/>
    <property type="project" value="UniProtKB-KW"/>
</dbReference>
<evidence type="ECO:0000259" key="70">
    <source>
        <dbReference type="PROSITE" id="PS51975"/>
    </source>
</evidence>
<dbReference type="Pfam" id="PF07733">
    <property type="entry name" value="DNA_pol3_alpha"/>
    <property type="match status" value="1"/>
</dbReference>
<keyword evidence="45" id="KW-0731">Sigma factor</keyword>
<dbReference type="GO" id="GO:0003735">
    <property type="term" value="F:structural constituent of ribosome"/>
    <property type="evidence" value="ECO:0007669"/>
    <property type="project" value="InterPro"/>
</dbReference>
<evidence type="ECO:0000256" key="49">
    <source>
        <dbReference type="ARBA" id="ARBA00023163"/>
    </source>
</evidence>
<dbReference type="InterPro" id="IPR041931">
    <property type="entry name" value="DNA_pol3_alpha_thumb_dom"/>
</dbReference>
<evidence type="ECO:0000256" key="25">
    <source>
        <dbReference type="ARBA" id="ARBA00022694"/>
    </source>
</evidence>
<evidence type="ECO:0000256" key="31">
    <source>
        <dbReference type="ARBA" id="ARBA00022768"/>
    </source>
</evidence>
<dbReference type="InterPro" id="IPR004365">
    <property type="entry name" value="NA-bd_OB_tRNA"/>
</dbReference>
<dbReference type="InterPro" id="IPR012795">
    <property type="entry name" value="tRNA_Ile_lys_synt_N"/>
</dbReference>
<dbReference type="FunFam" id="3.40.1180.10:FF:000001">
    <property type="entry name" value="(2E,6E)-farnesyl-diphosphate-specific ditrans,polycis-undecaprenyl-diphosphate synthase"/>
    <property type="match status" value="1"/>
</dbReference>
<dbReference type="InterPro" id="IPR037157">
    <property type="entry name" value="Acetyltransf_C_sf"/>
</dbReference>
<dbReference type="FunFam" id="1.10.286.20:FF:000001">
    <property type="entry name" value="Elongation factor Ts"/>
    <property type="match status" value="1"/>
</dbReference>
<dbReference type="InterPro" id="IPR007630">
    <property type="entry name" value="RNA_pol_sigma70_r4"/>
</dbReference>
<dbReference type="Pfam" id="PF01255">
    <property type="entry name" value="Prenyltransf"/>
    <property type="match status" value="1"/>
</dbReference>
<dbReference type="Gene3D" id="1.10.132.20">
    <property type="entry name" value="Ribosome-recycling factor"/>
    <property type="match status" value="1"/>
</dbReference>
<dbReference type="GO" id="GO:0003746">
    <property type="term" value="F:translation elongation factor activity"/>
    <property type="evidence" value="ECO:0007669"/>
    <property type="project" value="UniProtKB-UniRule"/>
</dbReference>
<dbReference type="InterPro" id="IPR027417">
    <property type="entry name" value="P-loop_NTPase"/>
</dbReference>
<comment type="catalytic activity">
    <reaction evidence="60">
        <text>Endonucleolytic cleavage to 5'-phosphomonoester.</text>
        <dbReference type="EC" id="3.1.26.4"/>
    </reaction>
</comment>
<dbReference type="Gene3D" id="3.30.910.20">
    <property type="entry name" value="Skp domain"/>
    <property type="match status" value="1"/>
</dbReference>
<evidence type="ECO:0000256" key="61">
    <source>
        <dbReference type="RuleBase" id="RU003631"/>
    </source>
</evidence>
<dbReference type="Pfam" id="PF02811">
    <property type="entry name" value="PHP"/>
    <property type="match status" value="1"/>
</dbReference>
<keyword evidence="29" id="KW-0677">Repeat</keyword>
<dbReference type="HAMAP" id="MF_00291_B">
    <property type="entry name" value="Ribosomal_uS2_B"/>
    <property type="match status" value="1"/>
</dbReference>
<evidence type="ECO:0000256" key="27">
    <source>
        <dbReference type="ARBA" id="ARBA00022705"/>
    </source>
</evidence>
<dbReference type="InterPro" id="IPR036393">
    <property type="entry name" value="AceGlu_kinase-like_sf"/>
</dbReference>
<dbReference type="InterPro" id="IPR014284">
    <property type="entry name" value="RNA_pol_sigma-70_dom"/>
</dbReference>
<dbReference type="SUPFAM" id="SSF52402">
    <property type="entry name" value="Adenine nucleotide alpha hydrolases-like"/>
    <property type="match status" value="1"/>
</dbReference>
<dbReference type="Gene3D" id="3.30.420.10">
    <property type="entry name" value="Ribonuclease H-like superfamily/Ribonuclease H"/>
    <property type="match status" value="1"/>
</dbReference>
<dbReference type="Pfam" id="PF01135">
    <property type="entry name" value="PCMT"/>
    <property type="match status" value="1"/>
</dbReference>
<feature type="transmembrane region" description="Helical" evidence="65">
    <location>
        <begin position="1310"/>
        <end position="1329"/>
    </location>
</feature>
<comment type="similarity">
    <text evidence="8 58">Belongs to the EF-Ts family.</text>
</comment>
<comment type="similarity">
    <text evidence="11 62">Belongs to the CTP synthase family.</text>
</comment>
<evidence type="ECO:0000256" key="47">
    <source>
        <dbReference type="ARBA" id="ARBA00023136"/>
    </source>
</evidence>
<dbReference type="GO" id="GO:0008780">
    <property type="term" value="F:acyl-[acyl-carrier-protein]-UDP-N-acetylglucosamine O-acyltransferase activity"/>
    <property type="evidence" value="ECO:0007669"/>
    <property type="project" value="InterPro"/>
</dbReference>
<dbReference type="NCBIfam" id="TIGR00215">
    <property type="entry name" value="lpxB"/>
    <property type="match status" value="1"/>
</dbReference>
<dbReference type="InterPro" id="IPR042214">
    <property type="entry name" value="TruD_catalytic"/>
</dbReference>
<evidence type="ECO:0000256" key="40">
    <source>
        <dbReference type="ARBA" id="ARBA00022975"/>
    </source>
</evidence>
<keyword evidence="60" id="KW-0255">Endonuclease</keyword>
<dbReference type="CDD" id="cd07433">
    <property type="entry name" value="PHP_PolIIIA_DnaE1"/>
    <property type="match status" value="1"/>
</dbReference>
<dbReference type="InterPro" id="IPR004468">
    <property type="entry name" value="CTP_synthase"/>
</dbReference>
<dbReference type="InterPro" id="IPR036388">
    <property type="entry name" value="WH-like_DNA-bd_sf"/>
</dbReference>
<organism evidence="71 72">
    <name type="scientific">Symbiodinium necroappetens</name>
    <dbReference type="NCBI Taxonomy" id="1628268"/>
    <lineage>
        <taxon>Eukaryota</taxon>
        <taxon>Sar</taxon>
        <taxon>Alveolata</taxon>
        <taxon>Dinophyceae</taxon>
        <taxon>Suessiales</taxon>
        <taxon>Symbiodiniaceae</taxon>
        <taxon>Symbiodinium</taxon>
    </lineage>
</organism>
<keyword evidence="49" id="KW-0804">Transcription</keyword>
<dbReference type="NCBIfam" id="TIGR00055">
    <property type="entry name" value="uppS"/>
    <property type="match status" value="1"/>
</dbReference>
<dbReference type="GO" id="GO:0006096">
    <property type="term" value="P:glycolytic process"/>
    <property type="evidence" value="ECO:0007669"/>
    <property type="project" value="UniProtKB-UniPathway"/>
</dbReference>
<dbReference type="SUPFAM" id="SSF53098">
    <property type="entry name" value="Ribonuclease H-like"/>
    <property type="match status" value="1"/>
</dbReference>
<evidence type="ECO:0000256" key="44">
    <source>
        <dbReference type="ARBA" id="ARBA00023049"/>
    </source>
</evidence>
<dbReference type="GO" id="GO:0033862">
    <property type="term" value="F:UMP kinase activity"/>
    <property type="evidence" value="ECO:0007669"/>
    <property type="project" value="InterPro"/>
</dbReference>
<evidence type="ECO:0000256" key="28">
    <source>
        <dbReference type="ARBA" id="ARBA00022723"/>
    </source>
</evidence>
<dbReference type="InterPro" id="IPR013325">
    <property type="entry name" value="RNA_pol_sigma_r2"/>
</dbReference>
<dbReference type="CDD" id="cd03351">
    <property type="entry name" value="LbH_UDP-GlcNAc_AT"/>
    <property type="match status" value="1"/>
</dbReference>
<keyword evidence="33 60" id="KW-0378">Hydrolase</keyword>
<dbReference type="Gene3D" id="3.20.20.120">
    <property type="entry name" value="Enolase-like C-terminal domain"/>
    <property type="match status" value="1"/>
</dbReference>
<dbReference type="InterPro" id="IPR009042">
    <property type="entry name" value="RNA_pol_sigma70_r1_2"/>
</dbReference>
<dbReference type="Pfam" id="PF03938">
    <property type="entry name" value="OmpH"/>
    <property type="match status" value="1"/>
</dbReference>
<accession>A0A812PL96</accession>
<evidence type="ECO:0000256" key="56">
    <source>
        <dbReference type="ARBA" id="ARBA00049112"/>
    </source>
</evidence>
<dbReference type="SUPFAM" id="SSF52540">
    <property type="entry name" value="P-loop containing nucleoside triphosphate hydrolases"/>
    <property type="match status" value="1"/>
</dbReference>
<dbReference type="InterPro" id="IPR029063">
    <property type="entry name" value="SAM-dependent_MTases_sf"/>
</dbReference>
<dbReference type="NCBIfam" id="TIGR00594">
    <property type="entry name" value="polc"/>
    <property type="match status" value="1"/>
</dbReference>
<dbReference type="PROSITE" id="PS00962">
    <property type="entry name" value="RIBOSOMAL_S2_1"/>
    <property type="match status" value="1"/>
</dbReference>
<evidence type="ECO:0000256" key="12">
    <source>
        <dbReference type="ARBA" id="ARBA00007614"/>
    </source>
</evidence>
<dbReference type="Pfam" id="PF01171">
    <property type="entry name" value="ATP_bind_3"/>
    <property type="match status" value="1"/>
</dbReference>
<dbReference type="CDD" id="cd00520">
    <property type="entry name" value="RRF"/>
    <property type="match status" value="1"/>
</dbReference>
<dbReference type="InterPro" id="IPR007627">
    <property type="entry name" value="RNA_pol_sigma70_r2"/>
</dbReference>
<feature type="transmembrane region" description="Helical" evidence="65">
    <location>
        <begin position="1466"/>
        <end position="1487"/>
    </location>
</feature>
<dbReference type="GO" id="GO:0051082">
    <property type="term" value="F:unfolded protein binding"/>
    <property type="evidence" value="ECO:0007669"/>
    <property type="project" value="InterPro"/>
</dbReference>
<dbReference type="CDD" id="cd04254">
    <property type="entry name" value="AAK_UMPK-PyrH-Ec"/>
    <property type="match status" value="1"/>
</dbReference>
<dbReference type="Gene3D" id="2.160.10.10">
    <property type="entry name" value="Hexapeptide repeat proteins"/>
    <property type="match status" value="2"/>
</dbReference>
<dbReference type="CDD" id="cd03113">
    <property type="entry name" value="CTPS_N"/>
    <property type="match status" value="1"/>
</dbReference>
<dbReference type="Pfam" id="PF01142">
    <property type="entry name" value="TruD"/>
    <property type="match status" value="1"/>
</dbReference>
<dbReference type="InterPro" id="IPR005706">
    <property type="entry name" value="Ribosomal_uS2_bac/mit/plastid"/>
</dbReference>
<dbReference type="HAMAP" id="MF_00056">
    <property type="entry name" value="KDO8P_synth"/>
    <property type="match status" value="1"/>
</dbReference>
<dbReference type="HAMAP" id="MF_00959">
    <property type="entry name" value="Sigma70_RpoS"/>
    <property type="match status" value="1"/>
</dbReference>
<evidence type="ECO:0000256" key="24">
    <source>
        <dbReference type="ARBA" id="ARBA00022692"/>
    </source>
</evidence>
<evidence type="ECO:0000256" key="58">
    <source>
        <dbReference type="HAMAP-Rule" id="MF_03135"/>
    </source>
</evidence>
<dbReference type="InterPro" id="IPR017926">
    <property type="entry name" value="GATASE"/>
</dbReference>
<dbReference type="InterPro" id="IPR018520">
    <property type="entry name" value="UPP_synth-like_CS"/>
</dbReference>
<evidence type="ECO:0000256" key="38">
    <source>
        <dbReference type="ARBA" id="ARBA00022932"/>
    </source>
</evidence>
<dbReference type="GO" id="GO:0015935">
    <property type="term" value="C:small ribosomal subunit"/>
    <property type="evidence" value="ECO:0007669"/>
    <property type="project" value="InterPro"/>
</dbReference>
<dbReference type="InterPro" id="IPR041489">
    <property type="entry name" value="PDZ_6"/>
</dbReference>
<dbReference type="InterPro" id="IPR001451">
    <property type="entry name" value="Hexapep"/>
</dbReference>
<dbReference type="InterPro" id="IPR003141">
    <property type="entry name" value="Pol/His_phosphatase_N"/>
</dbReference>
<evidence type="ECO:0000256" key="8">
    <source>
        <dbReference type="ARBA" id="ARBA00005532"/>
    </source>
</evidence>
<dbReference type="InterPro" id="IPR005632">
    <property type="entry name" value="Chaperone_Skp"/>
</dbReference>
<dbReference type="InterPro" id="IPR012094">
    <property type="entry name" value="tRNA_Ile_lys_synt"/>
</dbReference>
<evidence type="ECO:0000256" key="18">
    <source>
        <dbReference type="ARBA" id="ARBA00022490"/>
    </source>
</evidence>
<dbReference type="SUPFAM" id="SSF52317">
    <property type="entry name" value="Class I glutamine amidotransferase-like"/>
    <property type="match status" value="1"/>
</dbReference>
<dbReference type="Pfam" id="PF06418">
    <property type="entry name" value="CTP_synth_N"/>
    <property type="match status" value="1"/>
</dbReference>
<dbReference type="PROSITE" id="PS50106">
    <property type="entry name" value="PDZ"/>
    <property type="match status" value="1"/>
</dbReference>
<dbReference type="Pfam" id="PF01103">
    <property type="entry name" value="Omp85"/>
    <property type="match status" value="1"/>
</dbReference>
<dbReference type="SUPFAM" id="SSF52313">
    <property type="entry name" value="Ribosomal protein S2"/>
    <property type="match status" value="1"/>
</dbReference>
<dbReference type="GO" id="GO:0071709">
    <property type="term" value="P:membrane assembly"/>
    <property type="evidence" value="ECO:0007669"/>
    <property type="project" value="InterPro"/>
</dbReference>
<dbReference type="InterPro" id="IPR008915">
    <property type="entry name" value="Peptidase_M50"/>
</dbReference>
<keyword evidence="53 61" id="KW-0687">Ribonucleoprotein</keyword>
<evidence type="ECO:0000256" key="5">
    <source>
        <dbReference type="ARBA" id="ARBA00005031"/>
    </source>
</evidence>
<dbReference type="GO" id="GO:0008915">
    <property type="term" value="F:lipid-A-disaccharide synthase activity"/>
    <property type="evidence" value="ECO:0007669"/>
    <property type="project" value="InterPro"/>
</dbReference>
<evidence type="ECO:0000259" key="66">
    <source>
        <dbReference type="PROSITE" id="PS50106"/>
    </source>
</evidence>
<dbReference type="SMART" id="SM00257">
    <property type="entry name" value="LysM"/>
    <property type="match status" value="1"/>
</dbReference>
<dbReference type="HAMAP" id="MF_00040">
    <property type="entry name" value="RRF"/>
    <property type="match status" value="1"/>
</dbReference>
<dbReference type="SUPFAM" id="SSF51261">
    <property type="entry name" value="Duplicated hybrid motif"/>
    <property type="match status" value="1"/>
</dbReference>
<dbReference type="GO" id="GO:0097268">
    <property type="term" value="C:cytoophidium"/>
    <property type="evidence" value="ECO:0007669"/>
    <property type="project" value="UniProtKB-ARBA"/>
</dbReference>
<dbReference type="CDD" id="cd01992">
    <property type="entry name" value="TilS_N"/>
    <property type="match status" value="1"/>
</dbReference>
<dbReference type="Pfam" id="PF17657">
    <property type="entry name" value="DNA_pol3_finger"/>
    <property type="match status" value="1"/>
</dbReference>
<evidence type="ECO:0000256" key="4">
    <source>
        <dbReference type="ARBA" id="ARBA00004791"/>
    </source>
</evidence>
<comment type="catalytic activity">
    <reaction evidence="55">
        <text>cytidine(34) in tRNA(Ile2) + L-lysine + ATP = lysidine(34) in tRNA(Ile2) + AMP + diphosphate + H(+)</text>
        <dbReference type="Rhea" id="RHEA:43744"/>
        <dbReference type="Rhea" id="RHEA-COMP:10625"/>
        <dbReference type="Rhea" id="RHEA-COMP:10670"/>
        <dbReference type="ChEBI" id="CHEBI:15378"/>
        <dbReference type="ChEBI" id="CHEBI:30616"/>
        <dbReference type="ChEBI" id="CHEBI:32551"/>
        <dbReference type="ChEBI" id="CHEBI:33019"/>
        <dbReference type="ChEBI" id="CHEBI:82748"/>
        <dbReference type="ChEBI" id="CHEBI:83665"/>
        <dbReference type="ChEBI" id="CHEBI:456215"/>
        <dbReference type="EC" id="6.3.4.19"/>
    </reaction>
</comment>
<dbReference type="SUPFAM" id="SSF54713">
    <property type="entry name" value="Elongation factor Ts (EF-Ts), dimerisation domain"/>
    <property type="match status" value="2"/>
</dbReference>
<dbReference type="PROSITE" id="PS00101">
    <property type="entry name" value="HEXAPEP_TRANSFERASES"/>
    <property type="match status" value="3"/>
</dbReference>
<dbReference type="SMART" id="SM00228">
    <property type="entry name" value="PDZ"/>
    <property type="match status" value="2"/>
</dbReference>
<dbReference type="SUPFAM" id="SSF53335">
    <property type="entry name" value="S-adenosyl-L-methionine-dependent methyltransferases"/>
    <property type="match status" value="1"/>
</dbReference>
<dbReference type="InterPro" id="IPR000682">
    <property type="entry name" value="PCMT"/>
</dbReference>
<dbReference type="PROSITE" id="PS01066">
    <property type="entry name" value="UPP_SYNTHASE"/>
    <property type="match status" value="1"/>
</dbReference>
<dbReference type="InterPro" id="IPR020103">
    <property type="entry name" value="PsdUridine_synth_cat_dom_sf"/>
</dbReference>
<dbReference type="SUPFAM" id="SSF51161">
    <property type="entry name" value="Trimeric LpxA-like enzymes"/>
    <property type="match status" value="2"/>
</dbReference>
<evidence type="ECO:0000256" key="62">
    <source>
        <dbReference type="RuleBase" id="RU810713"/>
    </source>
</evidence>
<dbReference type="NCBIfam" id="NF004226">
    <property type="entry name" value="PRK05673.1"/>
    <property type="match status" value="1"/>
</dbReference>